<organism evidence="11 12">
    <name type="scientific">Macrostomum lignano</name>
    <dbReference type="NCBI Taxonomy" id="282301"/>
    <lineage>
        <taxon>Eukaryota</taxon>
        <taxon>Metazoa</taxon>
        <taxon>Spiralia</taxon>
        <taxon>Lophotrochozoa</taxon>
        <taxon>Platyhelminthes</taxon>
        <taxon>Rhabditophora</taxon>
        <taxon>Macrostomorpha</taxon>
        <taxon>Macrostomida</taxon>
        <taxon>Macrostomidae</taxon>
        <taxon>Macrostomum</taxon>
    </lineage>
</organism>
<keyword evidence="5 9" id="KW-0472">Membrane</keyword>
<dbReference type="Gene3D" id="3.40.50.2300">
    <property type="match status" value="2"/>
</dbReference>
<dbReference type="CDD" id="cd15047">
    <property type="entry name" value="7tmC_GABA-B-like"/>
    <property type="match status" value="1"/>
</dbReference>
<dbReference type="Proteomes" id="UP000095280">
    <property type="component" value="Unplaced"/>
</dbReference>
<evidence type="ECO:0000256" key="5">
    <source>
        <dbReference type="ARBA" id="ARBA00023136"/>
    </source>
</evidence>
<dbReference type="InterPro" id="IPR017978">
    <property type="entry name" value="GPCR_3_C"/>
</dbReference>
<dbReference type="PRINTS" id="PR01177">
    <property type="entry name" value="GABAB1RECPTR"/>
</dbReference>
<keyword evidence="4" id="KW-0297">G-protein coupled receptor</keyword>
<feature type="transmembrane region" description="Helical" evidence="9">
    <location>
        <begin position="584"/>
        <end position="604"/>
    </location>
</feature>
<proteinExistence type="predicted"/>
<feature type="transmembrane region" description="Helical" evidence="9">
    <location>
        <begin position="444"/>
        <end position="463"/>
    </location>
</feature>
<evidence type="ECO:0000256" key="3">
    <source>
        <dbReference type="ARBA" id="ARBA00022989"/>
    </source>
</evidence>
<feature type="domain" description="G-protein coupled receptors family 3 profile" evidence="10">
    <location>
        <begin position="381"/>
        <end position="633"/>
    </location>
</feature>
<dbReference type="PANTHER" id="PTHR10519">
    <property type="entry name" value="GABA-B RECEPTOR"/>
    <property type="match status" value="1"/>
</dbReference>
<dbReference type="PANTHER" id="PTHR10519:SF74">
    <property type="entry name" value="GAMMA-AMINOBUTYRIC ACID TYPE B RECEPTOR SUBUNIT 2"/>
    <property type="match status" value="1"/>
</dbReference>
<keyword evidence="3 9" id="KW-1133">Transmembrane helix</keyword>
<name>A0A1I8GUE8_9PLAT</name>
<accession>A0A1I8GUE8</accession>
<dbReference type="InterPro" id="IPR028082">
    <property type="entry name" value="Peripla_BP_I"/>
</dbReference>
<evidence type="ECO:0000256" key="6">
    <source>
        <dbReference type="ARBA" id="ARBA00023170"/>
    </source>
</evidence>
<dbReference type="WBParaSite" id="maker-uti_cns_0003024-snap-gene-0.4-mRNA-1">
    <property type="protein sequence ID" value="maker-uti_cns_0003024-snap-gene-0.4-mRNA-1"/>
    <property type="gene ID" value="maker-uti_cns_0003024-snap-gene-0.4"/>
</dbReference>
<dbReference type="InterPro" id="IPR001828">
    <property type="entry name" value="ANF_lig-bd_rcpt"/>
</dbReference>
<dbReference type="PRINTS" id="PR01176">
    <property type="entry name" value="GABABRECEPTR"/>
</dbReference>
<keyword evidence="8" id="KW-0807">Transducer</keyword>
<feature type="transmembrane region" description="Helical" evidence="9">
    <location>
        <begin position="411"/>
        <end position="432"/>
    </location>
</feature>
<dbReference type="GO" id="GO:0004965">
    <property type="term" value="F:G protein-coupled GABA receptor activity"/>
    <property type="evidence" value="ECO:0007669"/>
    <property type="project" value="InterPro"/>
</dbReference>
<feature type="transmembrane region" description="Helical" evidence="9">
    <location>
        <begin position="484"/>
        <end position="507"/>
    </location>
</feature>
<reference evidence="12" key="1">
    <citation type="submission" date="2016-11" db="UniProtKB">
        <authorList>
            <consortium name="WormBaseParasite"/>
        </authorList>
    </citation>
    <scope>IDENTIFICATION</scope>
</reference>
<dbReference type="Pfam" id="PF01094">
    <property type="entry name" value="ANF_receptor"/>
    <property type="match status" value="1"/>
</dbReference>
<dbReference type="GO" id="GO:0038039">
    <property type="term" value="C:G protein-coupled receptor heterodimeric complex"/>
    <property type="evidence" value="ECO:0007669"/>
    <property type="project" value="TreeGrafter"/>
</dbReference>
<evidence type="ECO:0000256" key="1">
    <source>
        <dbReference type="ARBA" id="ARBA00004141"/>
    </source>
</evidence>
<sequence>QQNIGAALKAFVDGYLSGSNKALMLGASFSQQSQVIAELARYYCVTQIGLNPSPDLSDRTRYPYYFRMATTLGISVAPVVAMTREFGWKTIGLIVQDYAAFLSVTVGLEAALALHNVTVTKAGYTTDPTVALSSLLKKDLRIFVAIRAMLVEDSKKRLDCVIKQLGAYGPKYQWIQIGLPATTRLDLPNSGCQDSDRLVAMEGSMETDNDIDDPTAEHEIGITGQTREELFEDFMRLHGKETVDPEQTGTVGFDLRFDAISAVAMAINTTLAVENYASDPVDLNCSDFKDQVFNSVRSLDFNGLSGPVKFNSKGERAAKVLFYQIRALKRDLVATYDPLTGDTRWIKSPWFAGGSAPVDSPRILSKLVHASLVSAVVSGGLSACGACLTLAAMAVNLWFRKVPYIRLSSPIVNTIIGLGCLLCHASCLIMTFNAYMGSQLGLCWSQLLCLITGYSCAFGGILAKTWRVHRIFTNKMRLTTIKDWHLCMVIAAILLMDAGLLLALGLLDSPALAVKRLSEQDMISDGAVVLHKLVVCQSSSEVLWKGLIIGMKAVFLLFGIFFAWETRTIHVEALNDSKVIGICVYNTTVMGLIGVVLEFALPIGSVDLRLVLLTCCINICSATTVLLVFGGKVGGQGVLTILKDRSVRVADASAVMQSRQPTTGYEHRSGE</sequence>
<keyword evidence="11" id="KW-1185">Reference proteome</keyword>
<dbReference type="InterPro" id="IPR002455">
    <property type="entry name" value="GPCR3_GABA-B"/>
</dbReference>
<dbReference type="SUPFAM" id="SSF53822">
    <property type="entry name" value="Periplasmic binding protein-like I"/>
    <property type="match status" value="1"/>
</dbReference>
<evidence type="ECO:0000256" key="8">
    <source>
        <dbReference type="ARBA" id="ARBA00023224"/>
    </source>
</evidence>
<dbReference type="PROSITE" id="PS50259">
    <property type="entry name" value="G_PROTEIN_RECEP_F3_4"/>
    <property type="match status" value="1"/>
</dbReference>
<keyword evidence="2 9" id="KW-0812">Transmembrane</keyword>
<dbReference type="Pfam" id="PF00003">
    <property type="entry name" value="7tm_3"/>
    <property type="match status" value="1"/>
</dbReference>
<evidence type="ECO:0000256" key="9">
    <source>
        <dbReference type="SAM" id="Phobius"/>
    </source>
</evidence>
<evidence type="ECO:0000256" key="2">
    <source>
        <dbReference type="ARBA" id="ARBA00022692"/>
    </source>
</evidence>
<evidence type="ECO:0000313" key="11">
    <source>
        <dbReference type="Proteomes" id="UP000095280"/>
    </source>
</evidence>
<evidence type="ECO:0000313" key="12">
    <source>
        <dbReference type="WBParaSite" id="maker-uti_cns_0003024-snap-gene-0.4-mRNA-1"/>
    </source>
</evidence>
<evidence type="ECO:0000259" key="10">
    <source>
        <dbReference type="PROSITE" id="PS50259"/>
    </source>
</evidence>
<comment type="subcellular location">
    <subcellularLocation>
        <location evidence="1">Membrane</location>
        <topology evidence="1">Multi-pass membrane protein</topology>
    </subcellularLocation>
</comment>
<dbReference type="AlphaFoldDB" id="A0A1I8GUE8"/>
<evidence type="ECO:0000256" key="4">
    <source>
        <dbReference type="ARBA" id="ARBA00023040"/>
    </source>
</evidence>
<protein>
    <submittedName>
        <fullName evidence="12">G_PROTEIN_RECEP_F3_4 domain-containing protein</fullName>
    </submittedName>
</protein>
<feature type="transmembrane region" description="Helical" evidence="9">
    <location>
        <begin position="610"/>
        <end position="629"/>
    </location>
</feature>
<evidence type="ECO:0000256" key="7">
    <source>
        <dbReference type="ARBA" id="ARBA00023180"/>
    </source>
</evidence>
<dbReference type="GO" id="GO:0007214">
    <property type="term" value="P:gamma-aminobutyric acid signaling pathway"/>
    <property type="evidence" value="ECO:0007669"/>
    <property type="project" value="TreeGrafter"/>
</dbReference>
<feature type="transmembrane region" description="Helical" evidence="9">
    <location>
        <begin position="372"/>
        <end position="399"/>
    </location>
</feature>
<keyword evidence="7" id="KW-0325">Glycoprotein</keyword>
<feature type="transmembrane region" description="Helical" evidence="9">
    <location>
        <begin position="542"/>
        <end position="564"/>
    </location>
</feature>
<keyword evidence="6" id="KW-0675">Receptor</keyword>